<dbReference type="AlphaFoldDB" id="A0A9P6FZA5"/>
<gene>
    <name evidence="4" type="primary">APC7</name>
    <name evidence="4" type="ORF">BGW38_008068</name>
</gene>
<evidence type="ECO:0000313" key="5">
    <source>
        <dbReference type="Proteomes" id="UP000780801"/>
    </source>
</evidence>
<keyword evidence="1 2" id="KW-0802">TPR repeat</keyword>
<dbReference type="PANTHER" id="PTHR12558:SF36">
    <property type="entry name" value="ANAPHASE-PROMOTING COMPLEX SUBUNIT 7"/>
    <property type="match status" value="1"/>
</dbReference>
<feature type="region of interest" description="Disordered" evidence="3">
    <location>
        <begin position="674"/>
        <end position="706"/>
    </location>
</feature>
<dbReference type="InterPro" id="IPR019734">
    <property type="entry name" value="TPR_rpt"/>
</dbReference>
<sequence length="824" mass="92543">MEVGTSRRLSAQERLTQLENVQTLYDAGLFRSALLMTGIHISTVRKDEQWFHCRALSHYARCLSQLKEHRRALEYYRKASSLMSSPLPPELLTGPTSSDNVTSGSNRQPGDTTLPSAGVERLTEAKLDSKTLASEKQARDQTRKELGKLASQMEIMTRQAKANAVAARASALGKTTEGSLTSSSAQFIPPVILQSNSLKHTFSSSSSSSSSSLSTMRHHDEDPPRKRRDISRIPSPSPDRLSGETVSGSTVGGPNSMATSLAALDSLKLRVDYARSCIEYEDFKTAGQVLGAIPEEKRTAEVYFMLIKLYQKKVIFVRLHPFAIEASAQRLRHSVPLAQVLNLLPSTSIEKHWMRSYLQGMDHMIRKKFQAALSEFETLNERYPRNIDIKLRIACCLRLMGKFARSCLIFSEIRKLDSGVTEEMYHYGMALKSLWKTSNLNLLARDLLIINDKHPDAWCVQALYWEIQGNMKTAMHAITRALELDSNHCGAMGIFGRFQIDTLPLVALKYLRSAYNLERNIDTCADLVTAYIRLDRKKEALGIAKEAKALMPDNAQAIALYGIAVSYSPDHDIKDAENAYLDALSMNPVCEGAVSGLVSIYQNQRRFNDAIDILERQLDYQPSDDLFIKRAEIFRALENWESALLSYQDALLMNPGNMAATNGSKEVMKVINNDDDEEEEEEEEDIDAEEVDEDQYPEDMEGDADHQQELHLDGHEEEYLAAEEAHGDGEQYPLVYQTRHSPRRSVFTPQYARRPSGQHQLGGQHDRSRGAAQRLQHQQQQSMMATPQPRRGLQRPAAGQEHPGTGTYRLQYGSYADGEQGSEE</sequence>
<keyword evidence="5" id="KW-1185">Reference proteome</keyword>
<dbReference type="Pfam" id="PF13176">
    <property type="entry name" value="TPR_7"/>
    <property type="match status" value="1"/>
</dbReference>
<evidence type="ECO:0000256" key="3">
    <source>
        <dbReference type="SAM" id="MobiDB-lite"/>
    </source>
</evidence>
<proteinExistence type="predicted"/>
<feature type="region of interest" description="Disordered" evidence="3">
    <location>
        <begin position="200"/>
        <end position="253"/>
    </location>
</feature>
<dbReference type="PROSITE" id="PS50005">
    <property type="entry name" value="TPR"/>
    <property type="match status" value="1"/>
</dbReference>
<feature type="compositionally biased region" description="Low complexity" evidence="3">
    <location>
        <begin position="243"/>
        <end position="253"/>
    </location>
</feature>
<evidence type="ECO:0000256" key="2">
    <source>
        <dbReference type="PROSITE-ProRule" id="PRU00339"/>
    </source>
</evidence>
<comment type="caution">
    <text evidence="4">The sequence shown here is derived from an EMBL/GenBank/DDBJ whole genome shotgun (WGS) entry which is preliminary data.</text>
</comment>
<evidence type="ECO:0000256" key="1">
    <source>
        <dbReference type="ARBA" id="ARBA00022803"/>
    </source>
</evidence>
<evidence type="ECO:0000313" key="4">
    <source>
        <dbReference type="EMBL" id="KAF9583936.1"/>
    </source>
</evidence>
<dbReference type="PANTHER" id="PTHR12558">
    <property type="entry name" value="CELL DIVISION CYCLE 16,23,27"/>
    <property type="match status" value="1"/>
</dbReference>
<dbReference type="GO" id="GO:0016567">
    <property type="term" value="P:protein ubiquitination"/>
    <property type="evidence" value="ECO:0007669"/>
    <property type="project" value="TreeGrafter"/>
</dbReference>
<dbReference type="OrthoDB" id="308440at2759"/>
<feature type="compositionally biased region" description="Low complexity" evidence="3">
    <location>
        <begin position="203"/>
        <end position="214"/>
    </location>
</feature>
<accession>A0A9P6FZA5</accession>
<dbReference type="SUPFAM" id="SSF48452">
    <property type="entry name" value="TPR-like"/>
    <property type="match status" value="1"/>
</dbReference>
<dbReference type="GO" id="GO:0051301">
    <property type="term" value="P:cell division"/>
    <property type="evidence" value="ECO:0007669"/>
    <property type="project" value="TreeGrafter"/>
</dbReference>
<dbReference type="EMBL" id="JAABOA010000545">
    <property type="protein sequence ID" value="KAF9583936.1"/>
    <property type="molecule type" value="Genomic_DNA"/>
</dbReference>
<feature type="repeat" description="TPR" evidence="2">
    <location>
        <begin position="624"/>
        <end position="657"/>
    </location>
</feature>
<feature type="region of interest" description="Disordered" evidence="3">
    <location>
        <begin position="740"/>
        <end position="824"/>
    </location>
</feature>
<dbReference type="GO" id="GO:0005680">
    <property type="term" value="C:anaphase-promoting complex"/>
    <property type="evidence" value="ECO:0007669"/>
    <property type="project" value="UniProtKB-ARBA"/>
</dbReference>
<feature type="compositionally biased region" description="Polar residues" evidence="3">
    <location>
        <begin position="94"/>
        <end position="115"/>
    </location>
</feature>
<feature type="region of interest" description="Disordered" evidence="3">
    <location>
        <begin position="83"/>
        <end position="144"/>
    </location>
</feature>
<protein>
    <submittedName>
        <fullName evidence="4">Anaphase-promoting complex subunit 7</fullName>
    </submittedName>
</protein>
<dbReference type="GO" id="GO:0045842">
    <property type="term" value="P:positive regulation of mitotic metaphase/anaphase transition"/>
    <property type="evidence" value="ECO:0007669"/>
    <property type="project" value="TreeGrafter"/>
</dbReference>
<dbReference type="Proteomes" id="UP000780801">
    <property type="component" value="Unassembled WGS sequence"/>
</dbReference>
<name>A0A9P6FZA5_9FUNG</name>
<dbReference type="InterPro" id="IPR011990">
    <property type="entry name" value="TPR-like_helical_dom_sf"/>
</dbReference>
<dbReference type="SMART" id="SM00028">
    <property type="entry name" value="TPR"/>
    <property type="match status" value="7"/>
</dbReference>
<organism evidence="4 5">
    <name type="scientific">Lunasporangiospora selenospora</name>
    <dbReference type="NCBI Taxonomy" id="979761"/>
    <lineage>
        <taxon>Eukaryota</taxon>
        <taxon>Fungi</taxon>
        <taxon>Fungi incertae sedis</taxon>
        <taxon>Mucoromycota</taxon>
        <taxon>Mortierellomycotina</taxon>
        <taxon>Mortierellomycetes</taxon>
        <taxon>Mortierellales</taxon>
        <taxon>Mortierellaceae</taxon>
        <taxon>Lunasporangiospora</taxon>
    </lineage>
</organism>
<reference evidence="4" key="1">
    <citation type="journal article" date="2020" name="Fungal Divers.">
        <title>Resolving the Mortierellaceae phylogeny through synthesis of multi-gene phylogenetics and phylogenomics.</title>
        <authorList>
            <person name="Vandepol N."/>
            <person name="Liber J."/>
            <person name="Desiro A."/>
            <person name="Na H."/>
            <person name="Kennedy M."/>
            <person name="Barry K."/>
            <person name="Grigoriev I.V."/>
            <person name="Miller A.N."/>
            <person name="O'Donnell K."/>
            <person name="Stajich J.E."/>
            <person name="Bonito G."/>
        </authorList>
    </citation>
    <scope>NUCLEOTIDE SEQUENCE</scope>
    <source>
        <strain evidence="4">KOD1015</strain>
    </source>
</reference>
<feature type="compositionally biased region" description="Acidic residues" evidence="3">
    <location>
        <begin position="674"/>
        <end position="702"/>
    </location>
</feature>
<dbReference type="Gene3D" id="1.25.40.10">
    <property type="entry name" value="Tetratricopeptide repeat domain"/>
    <property type="match status" value="2"/>
</dbReference>